<comment type="caution">
    <text evidence="2">The sequence shown here is derived from an EMBL/GenBank/DDBJ whole genome shotgun (WGS) entry which is preliminary data.</text>
</comment>
<reference evidence="2" key="1">
    <citation type="submission" date="2020-10" db="EMBL/GenBank/DDBJ databases">
        <title>Ca. Dormibacterota MAGs.</title>
        <authorList>
            <person name="Montgomery K."/>
        </authorList>
    </citation>
    <scope>NUCLEOTIDE SEQUENCE [LARGE SCALE GENOMIC DNA]</scope>
    <source>
        <strain evidence="2">SC8812_S17_10</strain>
    </source>
</reference>
<keyword evidence="3" id="KW-1185">Reference proteome</keyword>
<evidence type="ECO:0000256" key="1">
    <source>
        <dbReference type="SAM" id="SignalP"/>
    </source>
</evidence>
<accession>A0A934KA79</accession>
<dbReference type="AlphaFoldDB" id="A0A934KA79"/>
<gene>
    <name evidence="2" type="ORF">JF922_18465</name>
</gene>
<dbReference type="RefSeq" id="WP_338203727.1">
    <property type="nucleotide sequence ID" value="NZ_JAEKNR010000183.1"/>
</dbReference>
<proteinExistence type="predicted"/>
<dbReference type="Proteomes" id="UP000612893">
    <property type="component" value="Unassembled WGS sequence"/>
</dbReference>
<evidence type="ECO:0000313" key="2">
    <source>
        <dbReference type="EMBL" id="MBJ7600047.1"/>
    </source>
</evidence>
<feature type="chain" id="PRO_5037187034" description="DUF11 domain-containing protein" evidence="1">
    <location>
        <begin position="27"/>
        <end position="168"/>
    </location>
</feature>
<feature type="signal peptide" evidence="1">
    <location>
        <begin position="1"/>
        <end position="26"/>
    </location>
</feature>
<keyword evidence="1" id="KW-0732">Signal</keyword>
<organism evidence="2 3">
    <name type="scientific">Candidatus Nephthysia bennettiae</name>
    <dbReference type="NCBI Taxonomy" id="3127016"/>
    <lineage>
        <taxon>Bacteria</taxon>
        <taxon>Bacillati</taxon>
        <taxon>Candidatus Dormiibacterota</taxon>
        <taxon>Candidatus Dormibacteria</taxon>
        <taxon>Candidatus Dormibacterales</taxon>
        <taxon>Candidatus Dormibacteraceae</taxon>
        <taxon>Candidatus Nephthysia</taxon>
    </lineage>
</organism>
<name>A0A934KA79_9BACT</name>
<evidence type="ECO:0000313" key="3">
    <source>
        <dbReference type="Proteomes" id="UP000612893"/>
    </source>
</evidence>
<protein>
    <recommendedName>
        <fullName evidence="4">DUF11 domain-containing protein</fullName>
    </recommendedName>
</protein>
<dbReference type="EMBL" id="JAEKNR010000183">
    <property type="protein sequence ID" value="MBJ7600047.1"/>
    <property type="molecule type" value="Genomic_DNA"/>
</dbReference>
<evidence type="ECO:0008006" key="4">
    <source>
        <dbReference type="Google" id="ProtNLM"/>
    </source>
</evidence>
<sequence length="168" mass="16827">MKTLKYVVVAVGVATLLIGGTAAASAGSAGVRPAQAAPSCGLQLTKSVNNPRPILGHTVTYTIRMVVKCNIDVIVTVDDSLPRSLAQVPPGEQLRWQLTAPAGQQVTRVFTVGASPPGADGCNVKITNTASAAAQLPGGEGAVAFATASVAIVTACVPSLPATGKRVA</sequence>